<dbReference type="InterPro" id="IPR039430">
    <property type="entry name" value="Thymidylate_kin-like_dom"/>
</dbReference>
<evidence type="ECO:0000256" key="3">
    <source>
        <dbReference type="ARBA" id="ARBA00022840"/>
    </source>
</evidence>
<dbReference type="RefSeq" id="XP_017783140.1">
    <property type="nucleotide sequence ID" value="XM_017927651.1"/>
</dbReference>
<keyword evidence="2" id="KW-0547">Nucleotide-binding</keyword>
<dbReference type="GeneID" id="108567284"/>
<evidence type="ECO:0000256" key="2">
    <source>
        <dbReference type="ARBA" id="ARBA00022741"/>
    </source>
</evidence>
<dbReference type="PANTHER" id="PTHR10344">
    <property type="entry name" value="THYMIDYLATE KINASE"/>
    <property type="match status" value="1"/>
</dbReference>
<gene>
    <name evidence="6" type="primary">LOC108567284</name>
</gene>
<name>A0ABM1N8J0_NICVS</name>
<keyword evidence="3" id="KW-0067">ATP-binding</keyword>
<dbReference type="Gene3D" id="3.40.50.300">
    <property type="entry name" value="P-loop containing nucleotide triphosphate hydrolases"/>
    <property type="match status" value="1"/>
</dbReference>
<accession>A0ABM1N8J0</accession>
<organism evidence="5 6">
    <name type="scientific">Nicrophorus vespilloides</name>
    <name type="common">Boreal carrion beetle</name>
    <dbReference type="NCBI Taxonomy" id="110193"/>
    <lineage>
        <taxon>Eukaryota</taxon>
        <taxon>Metazoa</taxon>
        <taxon>Ecdysozoa</taxon>
        <taxon>Arthropoda</taxon>
        <taxon>Hexapoda</taxon>
        <taxon>Insecta</taxon>
        <taxon>Pterygota</taxon>
        <taxon>Neoptera</taxon>
        <taxon>Endopterygota</taxon>
        <taxon>Coleoptera</taxon>
        <taxon>Polyphaga</taxon>
        <taxon>Staphyliniformia</taxon>
        <taxon>Silphidae</taxon>
        <taxon>Nicrophorinae</taxon>
        <taxon>Nicrophorus</taxon>
    </lineage>
</organism>
<reference evidence="6" key="1">
    <citation type="submission" date="2025-08" db="UniProtKB">
        <authorList>
            <consortium name="RefSeq"/>
        </authorList>
    </citation>
    <scope>IDENTIFICATION</scope>
    <source>
        <tissue evidence="6">Whole Larva</tissue>
    </source>
</reference>
<evidence type="ECO:0000256" key="1">
    <source>
        <dbReference type="ARBA" id="ARBA00009776"/>
    </source>
</evidence>
<sequence length="273" mass="31416">MNKLLVGVSPFYIFAISRHKSRQCVFNCFTERSIGVTANMPVIYKSLQSILDIIDQNKWNDKFEIKTMLKEYDNLKLSSSQVTKKFPLIVIEGLDGCGKTSTTKQISKKIGAWLHCTPPKMFDNLRPYFDGHPEIRGIFYSLGNYIASLEMMKILETQPVILDRFWHSTVAYALAQSGTLPPKGDEVYEWPMDLLKPDAVYFLNVNEGERLKRISGRQMHTEQEKCIANDSTFRNNIIEAYRNMKNPEVQFIDGNQSFISVVDTLLKKIQLIK</sequence>
<evidence type="ECO:0000313" key="5">
    <source>
        <dbReference type="Proteomes" id="UP000695000"/>
    </source>
</evidence>
<evidence type="ECO:0000313" key="6">
    <source>
        <dbReference type="RefSeq" id="XP_017783140.1"/>
    </source>
</evidence>
<proteinExistence type="inferred from homology"/>
<dbReference type="PANTHER" id="PTHR10344:SF4">
    <property type="entry name" value="UMP-CMP KINASE 2, MITOCHONDRIAL"/>
    <property type="match status" value="1"/>
</dbReference>
<comment type="similarity">
    <text evidence="1">Belongs to the thymidylate kinase family.</text>
</comment>
<dbReference type="Pfam" id="PF02223">
    <property type="entry name" value="Thymidylate_kin"/>
    <property type="match status" value="1"/>
</dbReference>
<feature type="domain" description="Thymidylate kinase-like" evidence="4">
    <location>
        <begin position="155"/>
        <end position="261"/>
    </location>
</feature>
<dbReference type="SUPFAM" id="SSF52540">
    <property type="entry name" value="P-loop containing nucleoside triphosphate hydrolases"/>
    <property type="match status" value="1"/>
</dbReference>
<protein>
    <submittedName>
        <fullName evidence="6">UMP-CMP kinase 2, mitochondrial-like</fullName>
    </submittedName>
</protein>
<dbReference type="Proteomes" id="UP000695000">
    <property type="component" value="Unplaced"/>
</dbReference>
<evidence type="ECO:0000259" key="4">
    <source>
        <dbReference type="Pfam" id="PF02223"/>
    </source>
</evidence>
<keyword evidence="5" id="KW-1185">Reference proteome</keyword>
<dbReference type="InterPro" id="IPR027417">
    <property type="entry name" value="P-loop_NTPase"/>
</dbReference>